<evidence type="ECO:0000256" key="1">
    <source>
        <dbReference type="SAM" id="MobiDB-lite"/>
    </source>
</evidence>
<evidence type="ECO:0000313" key="2">
    <source>
        <dbReference type="EMBL" id="CAA9320034.1"/>
    </source>
</evidence>
<accession>A0A6J4L1M2</accession>
<dbReference type="AlphaFoldDB" id="A0A6J4L1M2"/>
<reference evidence="2" key="1">
    <citation type="submission" date="2020-02" db="EMBL/GenBank/DDBJ databases">
        <authorList>
            <person name="Meier V. D."/>
        </authorList>
    </citation>
    <scope>NUCLEOTIDE SEQUENCE</scope>
    <source>
        <strain evidence="2">AVDCRST_MAG94</strain>
    </source>
</reference>
<name>A0A6J4L1M2_9CYAN</name>
<feature type="non-terminal residue" evidence="2">
    <location>
        <position position="1"/>
    </location>
</feature>
<feature type="region of interest" description="Disordered" evidence="1">
    <location>
        <begin position="1"/>
        <end position="27"/>
    </location>
</feature>
<proteinExistence type="predicted"/>
<sequence>GLRHLAARRLSRTDPGSPRAARRRSMGARALAGSVRLAREQLYWRFHPCPTL</sequence>
<gene>
    <name evidence="2" type="ORF">AVDCRST_MAG94-1411</name>
</gene>
<protein>
    <submittedName>
        <fullName evidence="2">Uncharacterized protein</fullName>
    </submittedName>
</protein>
<feature type="non-terminal residue" evidence="2">
    <location>
        <position position="52"/>
    </location>
</feature>
<feature type="compositionally biased region" description="Basic residues" evidence="1">
    <location>
        <begin position="1"/>
        <end position="10"/>
    </location>
</feature>
<organism evidence="2">
    <name type="scientific">uncultured Leptolyngbya sp</name>
    <dbReference type="NCBI Taxonomy" id="332963"/>
    <lineage>
        <taxon>Bacteria</taxon>
        <taxon>Bacillati</taxon>
        <taxon>Cyanobacteriota</taxon>
        <taxon>Cyanophyceae</taxon>
        <taxon>Leptolyngbyales</taxon>
        <taxon>Leptolyngbyaceae</taxon>
        <taxon>Leptolyngbya group</taxon>
        <taxon>Leptolyngbya</taxon>
        <taxon>environmental samples</taxon>
    </lineage>
</organism>
<dbReference type="EMBL" id="CADCTY010000485">
    <property type="protein sequence ID" value="CAA9320034.1"/>
    <property type="molecule type" value="Genomic_DNA"/>
</dbReference>